<name>A0A8H6Y5T0_9AGAR</name>
<proteinExistence type="predicted"/>
<protein>
    <recommendedName>
        <fullName evidence="3">F-box domain-containing protein</fullName>
    </recommendedName>
</protein>
<keyword evidence="2" id="KW-1185">Reference proteome</keyword>
<dbReference type="Proteomes" id="UP000620124">
    <property type="component" value="Unassembled WGS sequence"/>
</dbReference>
<comment type="caution">
    <text evidence="1">The sequence shown here is derived from an EMBL/GenBank/DDBJ whole genome shotgun (WGS) entry which is preliminary data.</text>
</comment>
<evidence type="ECO:0000313" key="2">
    <source>
        <dbReference type="Proteomes" id="UP000620124"/>
    </source>
</evidence>
<accession>A0A8H6Y5T0</accession>
<evidence type="ECO:0000313" key="1">
    <source>
        <dbReference type="EMBL" id="KAF7352357.1"/>
    </source>
</evidence>
<organism evidence="1 2">
    <name type="scientific">Mycena venus</name>
    <dbReference type="NCBI Taxonomy" id="2733690"/>
    <lineage>
        <taxon>Eukaryota</taxon>
        <taxon>Fungi</taxon>
        <taxon>Dikarya</taxon>
        <taxon>Basidiomycota</taxon>
        <taxon>Agaricomycotina</taxon>
        <taxon>Agaricomycetes</taxon>
        <taxon>Agaricomycetidae</taxon>
        <taxon>Agaricales</taxon>
        <taxon>Marasmiineae</taxon>
        <taxon>Mycenaceae</taxon>
        <taxon>Mycena</taxon>
    </lineage>
</organism>
<dbReference type="AlphaFoldDB" id="A0A8H6Y5T0"/>
<dbReference type="OrthoDB" id="2852327at2759"/>
<evidence type="ECO:0008006" key="3">
    <source>
        <dbReference type="Google" id="ProtNLM"/>
    </source>
</evidence>
<sequence>MEELRGDRRFLMPEQSNVQAPTVFLGVCRAWRDIALATPVLWATLYLRIDIIDEDVAEEPGKLEAFIERWLQRAAFRPLRLGFSTQPSEEDGHLDGPFTSSRLCDVIHRYAQRIEYLELDFSRHQMRQLGLDSVEFPLLWRATLEDWYRPNQMIRVLWRSSATLPNFTIYTVY</sequence>
<dbReference type="EMBL" id="JACAZI010000009">
    <property type="protein sequence ID" value="KAF7352357.1"/>
    <property type="molecule type" value="Genomic_DNA"/>
</dbReference>
<gene>
    <name evidence="1" type="ORF">MVEN_01199500</name>
</gene>
<reference evidence="1" key="1">
    <citation type="submission" date="2020-05" db="EMBL/GenBank/DDBJ databases">
        <title>Mycena genomes resolve the evolution of fungal bioluminescence.</title>
        <authorList>
            <person name="Tsai I.J."/>
        </authorList>
    </citation>
    <scope>NUCLEOTIDE SEQUENCE</scope>
    <source>
        <strain evidence="1">CCC161011</strain>
    </source>
</reference>